<dbReference type="Proteomes" id="UP001634007">
    <property type="component" value="Unassembled WGS sequence"/>
</dbReference>
<feature type="compositionally biased region" description="Low complexity" evidence="1">
    <location>
        <begin position="1"/>
        <end position="14"/>
    </location>
</feature>
<keyword evidence="3" id="KW-1185">Reference proteome</keyword>
<name>A0ABD3K9D8_EUCGL</name>
<feature type="compositionally biased region" description="Polar residues" evidence="1">
    <location>
        <begin position="185"/>
        <end position="197"/>
    </location>
</feature>
<sequence>MEGAGSRLSRASSRYGPTATVFNGPVRKWKKRWVHVSPPSAAAAPASHHRSHFQPNHPASNLFLCRWTPVSSGASAAPDGGDGGGGGSGSAEEAPRRKYRYTPIAVLEDHTKAAARKAEEGKISENYPSTGGPMVENDDMYGKSDHAEDEEKEIQNLSKGGLDLGVSPDEPENGHDDVDDKSATMLKTTTSGFWSRG</sequence>
<comment type="caution">
    <text evidence="2">The sequence shown here is derived from an EMBL/GenBank/DDBJ whole genome shotgun (WGS) entry which is preliminary data.</text>
</comment>
<feature type="compositionally biased region" description="Basic and acidic residues" evidence="1">
    <location>
        <begin position="172"/>
        <end position="182"/>
    </location>
</feature>
<organism evidence="2 3">
    <name type="scientific">Eucalyptus globulus</name>
    <name type="common">Tasmanian blue gum</name>
    <dbReference type="NCBI Taxonomy" id="34317"/>
    <lineage>
        <taxon>Eukaryota</taxon>
        <taxon>Viridiplantae</taxon>
        <taxon>Streptophyta</taxon>
        <taxon>Embryophyta</taxon>
        <taxon>Tracheophyta</taxon>
        <taxon>Spermatophyta</taxon>
        <taxon>Magnoliopsida</taxon>
        <taxon>eudicotyledons</taxon>
        <taxon>Gunneridae</taxon>
        <taxon>Pentapetalae</taxon>
        <taxon>rosids</taxon>
        <taxon>malvids</taxon>
        <taxon>Myrtales</taxon>
        <taxon>Myrtaceae</taxon>
        <taxon>Myrtoideae</taxon>
        <taxon>Eucalypteae</taxon>
        <taxon>Eucalyptus</taxon>
    </lineage>
</organism>
<feature type="compositionally biased region" description="Low complexity" evidence="1">
    <location>
        <begin position="37"/>
        <end position="46"/>
    </location>
</feature>
<dbReference type="PANTHER" id="PTHR34572">
    <property type="entry name" value="GOLGIN FAMILY A PROTEIN"/>
    <property type="match status" value="1"/>
</dbReference>
<evidence type="ECO:0000313" key="2">
    <source>
        <dbReference type="EMBL" id="KAL3733421.1"/>
    </source>
</evidence>
<feature type="compositionally biased region" description="Basic and acidic residues" evidence="1">
    <location>
        <begin position="107"/>
        <end position="123"/>
    </location>
</feature>
<feature type="region of interest" description="Disordered" evidence="1">
    <location>
        <begin position="73"/>
        <end position="197"/>
    </location>
</feature>
<proteinExistence type="predicted"/>
<feature type="region of interest" description="Disordered" evidence="1">
    <location>
        <begin position="37"/>
        <end position="57"/>
    </location>
</feature>
<dbReference type="EMBL" id="JBJKBG010000006">
    <property type="protein sequence ID" value="KAL3733421.1"/>
    <property type="molecule type" value="Genomic_DNA"/>
</dbReference>
<evidence type="ECO:0000256" key="1">
    <source>
        <dbReference type="SAM" id="MobiDB-lite"/>
    </source>
</evidence>
<feature type="region of interest" description="Disordered" evidence="1">
    <location>
        <begin position="1"/>
        <end position="22"/>
    </location>
</feature>
<feature type="compositionally biased region" description="Gly residues" evidence="1">
    <location>
        <begin position="80"/>
        <end position="89"/>
    </location>
</feature>
<protein>
    <submittedName>
        <fullName evidence="2">Uncharacterized protein</fullName>
    </submittedName>
</protein>
<dbReference type="AlphaFoldDB" id="A0ABD3K9D8"/>
<reference evidence="2 3" key="1">
    <citation type="submission" date="2024-11" db="EMBL/GenBank/DDBJ databases">
        <title>Chromosome-level genome assembly of Eucalyptus globulus Labill. provides insights into its genome evolution.</title>
        <authorList>
            <person name="Li X."/>
        </authorList>
    </citation>
    <scope>NUCLEOTIDE SEQUENCE [LARGE SCALE GENOMIC DNA]</scope>
    <source>
        <strain evidence="2">CL2024</strain>
        <tissue evidence="2">Fresh tender leaves</tissue>
    </source>
</reference>
<dbReference type="PANTHER" id="PTHR34572:SF8">
    <property type="entry name" value="(RAPE) HYPOTHETICAL PROTEIN"/>
    <property type="match status" value="1"/>
</dbReference>
<evidence type="ECO:0000313" key="3">
    <source>
        <dbReference type="Proteomes" id="UP001634007"/>
    </source>
</evidence>
<gene>
    <name evidence="2" type="ORF">ACJRO7_022874</name>
</gene>
<accession>A0ABD3K9D8</accession>